<keyword evidence="2" id="KW-0472">Membrane</keyword>
<keyword evidence="3" id="KW-0732">Signal</keyword>
<evidence type="ECO:0000313" key="5">
    <source>
        <dbReference type="Proteomes" id="UP001222932"/>
    </source>
</evidence>
<keyword evidence="2" id="KW-0812">Transmembrane</keyword>
<dbReference type="AlphaFoldDB" id="A0AAD3TYS8"/>
<dbReference type="EMBL" id="BTCM01000006">
    <property type="protein sequence ID" value="GMK58887.1"/>
    <property type="molecule type" value="Genomic_DNA"/>
</dbReference>
<keyword evidence="2" id="KW-1133">Transmembrane helix</keyword>
<feature type="region of interest" description="Disordered" evidence="1">
    <location>
        <begin position="75"/>
        <end position="217"/>
    </location>
</feature>
<feature type="transmembrane region" description="Helical" evidence="2">
    <location>
        <begin position="44"/>
        <end position="64"/>
    </location>
</feature>
<feature type="signal peptide" evidence="3">
    <location>
        <begin position="1"/>
        <end position="20"/>
    </location>
</feature>
<protein>
    <submittedName>
        <fullName evidence="4">Uncharacterized protein</fullName>
    </submittedName>
</protein>
<evidence type="ECO:0000256" key="1">
    <source>
        <dbReference type="SAM" id="MobiDB-lite"/>
    </source>
</evidence>
<proteinExistence type="predicted"/>
<reference evidence="4" key="1">
    <citation type="journal article" date="2023" name="BMC Genomics">
        <title>Chromosome-level genome assemblies of Cutaneotrichosporon spp. (Trichosporonales, Basidiomycota) reveal imbalanced evolution between nucleotide sequences and chromosome synteny.</title>
        <authorList>
            <person name="Kobayashi Y."/>
            <person name="Kayamori A."/>
            <person name="Aoki K."/>
            <person name="Shiwa Y."/>
            <person name="Matsutani M."/>
            <person name="Fujita N."/>
            <person name="Sugita T."/>
            <person name="Iwasaki W."/>
            <person name="Tanaka N."/>
            <person name="Takashima M."/>
        </authorList>
    </citation>
    <scope>NUCLEOTIDE SEQUENCE</scope>
    <source>
        <strain evidence="4">HIS016</strain>
    </source>
</reference>
<reference evidence="4" key="2">
    <citation type="submission" date="2023-06" db="EMBL/GenBank/DDBJ databases">
        <authorList>
            <person name="Kobayashi Y."/>
            <person name="Kayamori A."/>
            <person name="Aoki K."/>
            <person name="Shiwa Y."/>
            <person name="Fujita N."/>
            <person name="Sugita T."/>
            <person name="Iwasaki W."/>
            <person name="Tanaka N."/>
            <person name="Takashima M."/>
        </authorList>
    </citation>
    <scope>NUCLEOTIDE SEQUENCE</scope>
    <source>
        <strain evidence="4">HIS016</strain>
    </source>
</reference>
<evidence type="ECO:0000256" key="2">
    <source>
        <dbReference type="SAM" id="Phobius"/>
    </source>
</evidence>
<dbReference type="Proteomes" id="UP001222932">
    <property type="component" value="Unassembled WGS sequence"/>
</dbReference>
<accession>A0AAD3TYS8</accession>
<feature type="compositionally biased region" description="Low complexity" evidence="1">
    <location>
        <begin position="97"/>
        <end position="110"/>
    </location>
</feature>
<name>A0AAD3TYS8_9TREE</name>
<sequence>MTLTSTAILAAAFFAHHASAQTYCRDRYGNVVLCRPGLSLGARIAIGVCVGVGVFLLFLAIGMARRRKVKNQWAQYRPPPPVGLGGTQNVGDGTNEYGGNAYNNQGQYANNPPPPAYAAGFRSDNSDGPAPPPATYQPSPGQYNSAATGSGANASYYGTDSNTNHNYEYEQQARMDAERDKVPGYTVGEYASPTSPPPGNTASGGNFASPTGPPPGR</sequence>
<evidence type="ECO:0000256" key="3">
    <source>
        <dbReference type="SAM" id="SignalP"/>
    </source>
</evidence>
<feature type="compositionally biased region" description="Polar residues" evidence="1">
    <location>
        <begin position="200"/>
        <end position="209"/>
    </location>
</feature>
<keyword evidence="5" id="KW-1185">Reference proteome</keyword>
<organism evidence="4 5">
    <name type="scientific">Cutaneotrichosporon spelunceum</name>
    <dbReference type="NCBI Taxonomy" id="1672016"/>
    <lineage>
        <taxon>Eukaryota</taxon>
        <taxon>Fungi</taxon>
        <taxon>Dikarya</taxon>
        <taxon>Basidiomycota</taxon>
        <taxon>Agaricomycotina</taxon>
        <taxon>Tremellomycetes</taxon>
        <taxon>Trichosporonales</taxon>
        <taxon>Trichosporonaceae</taxon>
        <taxon>Cutaneotrichosporon</taxon>
    </lineage>
</organism>
<comment type="caution">
    <text evidence="4">The sequence shown here is derived from an EMBL/GenBank/DDBJ whole genome shotgun (WGS) entry which is preliminary data.</text>
</comment>
<feature type="compositionally biased region" description="Low complexity" evidence="1">
    <location>
        <begin position="136"/>
        <end position="158"/>
    </location>
</feature>
<gene>
    <name evidence="4" type="ORF">CspeluHIS016_0603290</name>
</gene>
<feature type="chain" id="PRO_5042057300" evidence="3">
    <location>
        <begin position="21"/>
        <end position="217"/>
    </location>
</feature>
<feature type="compositionally biased region" description="Basic and acidic residues" evidence="1">
    <location>
        <begin position="167"/>
        <end position="182"/>
    </location>
</feature>
<evidence type="ECO:0000313" key="4">
    <source>
        <dbReference type="EMBL" id="GMK58887.1"/>
    </source>
</evidence>